<evidence type="ECO:0000313" key="10">
    <source>
        <dbReference type="Proteomes" id="UP001500466"/>
    </source>
</evidence>
<feature type="transmembrane region" description="Helical" evidence="7">
    <location>
        <begin position="215"/>
        <end position="234"/>
    </location>
</feature>
<accession>A0ABP9I4B7</accession>
<dbReference type="InterPro" id="IPR020846">
    <property type="entry name" value="MFS_dom"/>
</dbReference>
<feature type="transmembrane region" description="Helical" evidence="7">
    <location>
        <begin position="119"/>
        <end position="141"/>
    </location>
</feature>
<dbReference type="PANTHER" id="PTHR42718">
    <property type="entry name" value="MAJOR FACILITATOR SUPERFAMILY MULTIDRUG TRANSPORTER MFSC"/>
    <property type="match status" value="1"/>
</dbReference>
<dbReference type="InterPro" id="IPR036259">
    <property type="entry name" value="MFS_trans_sf"/>
</dbReference>
<evidence type="ECO:0000256" key="3">
    <source>
        <dbReference type="ARBA" id="ARBA00022692"/>
    </source>
</evidence>
<feature type="domain" description="Major facilitator superfamily (MFS) profile" evidence="8">
    <location>
        <begin position="30"/>
        <end position="480"/>
    </location>
</feature>
<keyword evidence="5 7" id="KW-0472">Membrane</keyword>
<evidence type="ECO:0000256" key="1">
    <source>
        <dbReference type="ARBA" id="ARBA00004651"/>
    </source>
</evidence>
<comment type="caution">
    <text evidence="9">The sequence shown here is derived from an EMBL/GenBank/DDBJ whole genome shotgun (WGS) entry which is preliminary data.</text>
</comment>
<comment type="subcellular location">
    <subcellularLocation>
        <location evidence="1">Cell membrane</location>
        <topology evidence="1">Multi-pass membrane protein</topology>
    </subcellularLocation>
</comment>
<feature type="transmembrane region" description="Helical" evidence="7">
    <location>
        <begin position="96"/>
        <end position="113"/>
    </location>
</feature>
<keyword evidence="3 7" id="KW-0812">Transmembrane</keyword>
<feature type="transmembrane region" description="Helical" evidence="7">
    <location>
        <begin position="153"/>
        <end position="178"/>
    </location>
</feature>
<keyword evidence="2" id="KW-0813">Transport</keyword>
<evidence type="ECO:0000256" key="7">
    <source>
        <dbReference type="SAM" id="Phobius"/>
    </source>
</evidence>
<feature type="transmembrane region" description="Helical" evidence="7">
    <location>
        <begin position="184"/>
        <end position="203"/>
    </location>
</feature>
<name>A0ABP9I4B7_9ACTN</name>
<feature type="transmembrane region" description="Helical" evidence="7">
    <location>
        <begin position="328"/>
        <end position="348"/>
    </location>
</feature>
<evidence type="ECO:0000256" key="2">
    <source>
        <dbReference type="ARBA" id="ARBA00022448"/>
    </source>
</evidence>
<keyword evidence="10" id="KW-1185">Reference proteome</keyword>
<keyword evidence="6" id="KW-0046">Antibiotic resistance</keyword>
<reference evidence="10" key="1">
    <citation type="journal article" date="2019" name="Int. J. Syst. Evol. Microbiol.">
        <title>The Global Catalogue of Microorganisms (GCM) 10K type strain sequencing project: providing services to taxonomists for standard genome sequencing and annotation.</title>
        <authorList>
            <consortium name="The Broad Institute Genomics Platform"/>
            <consortium name="The Broad Institute Genome Sequencing Center for Infectious Disease"/>
            <person name="Wu L."/>
            <person name="Ma J."/>
        </authorList>
    </citation>
    <scope>NUCLEOTIDE SEQUENCE [LARGE SCALE GENOMIC DNA]</scope>
    <source>
        <strain evidence="10">JCM 17986</strain>
    </source>
</reference>
<dbReference type="PANTHER" id="PTHR42718:SF9">
    <property type="entry name" value="MAJOR FACILITATOR SUPERFAMILY MULTIDRUG TRANSPORTER MFSC"/>
    <property type="match status" value="1"/>
</dbReference>
<sequence length="485" mass="49429">MTGTLSSTPSPAAPDRPDAAAVRRTPMGAVLASVAVVEIVSGSLQTFLGPIFSSLSDSLNVTAAQLNWVSIANLLAGAAFAPVLSRLGDLYGHRRVLRWNLAIMMLGSLLVALGRSFELLLAGQALQGSLTGLFPLLVGILRNHSSADDNRHGIGIMAAALGLGAGLGLVASGLIVEYASSPTAALWVPVFMVGVAVGLAQFVLPETDDRPGGRVDWAGGGLLGAGLVGVLLALSQGPDWGWTQAGTLTALIGGLVLLAAFVAVELRHPEPMVNVRMFADRQVNVISCVALAFPFSVFGLLVANAIFLSLPADTFGFGLGLSALNVSFAMLVAIGVAAVGSFCARFIAKALGDRSALVIGCTLIAAAYAWTALFHASLAEFLVGQAVAGFGVGMLQQVTRTIAVEAVPKEETAVGSGVNELVITVGGSLGAAVVGAVFTAHTAEGAYVPDEAGFTLSWWIAAGVPAAAALVALAYRAPHAKEDSR</sequence>
<dbReference type="Gene3D" id="1.20.1250.20">
    <property type="entry name" value="MFS general substrate transporter like domains"/>
    <property type="match status" value="2"/>
</dbReference>
<dbReference type="EMBL" id="BAABHS010000034">
    <property type="protein sequence ID" value="GAA4987859.1"/>
    <property type="molecule type" value="Genomic_DNA"/>
</dbReference>
<feature type="transmembrane region" description="Helical" evidence="7">
    <location>
        <begin position="64"/>
        <end position="84"/>
    </location>
</feature>
<evidence type="ECO:0000256" key="6">
    <source>
        <dbReference type="ARBA" id="ARBA00023251"/>
    </source>
</evidence>
<dbReference type="SUPFAM" id="SSF103473">
    <property type="entry name" value="MFS general substrate transporter"/>
    <property type="match status" value="2"/>
</dbReference>
<organism evidence="9 10">
    <name type="scientific">Yinghuangia aomiensis</name>
    <dbReference type="NCBI Taxonomy" id="676205"/>
    <lineage>
        <taxon>Bacteria</taxon>
        <taxon>Bacillati</taxon>
        <taxon>Actinomycetota</taxon>
        <taxon>Actinomycetes</taxon>
        <taxon>Kitasatosporales</taxon>
        <taxon>Streptomycetaceae</taxon>
        <taxon>Yinghuangia</taxon>
    </lineage>
</organism>
<feature type="transmembrane region" description="Helical" evidence="7">
    <location>
        <begin position="285"/>
        <end position="308"/>
    </location>
</feature>
<dbReference type="Pfam" id="PF07690">
    <property type="entry name" value="MFS_1"/>
    <property type="match status" value="1"/>
</dbReference>
<dbReference type="Proteomes" id="UP001500466">
    <property type="component" value="Unassembled WGS sequence"/>
</dbReference>
<dbReference type="PROSITE" id="PS50850">
    <property type="entry name" value="MFS"/>
    <property type="match status" value="1"/>
</dbReference>
<feature type="transmembrane region" description="Helical" evidence="7">
    <location>
        <begin position="355"/>
        <end position="373"/>
    </location>
</feature>
<dbReference type="InterPro" id="IPR011701">
    <property type="entry name" value="MFS"/>
</dbReference>
<evidence type="ECO:0000313" key="9">
    <source>
        <dbReference type="EMBL" id="GAA4987859.1"/>
    </source>
</evidence>
<dbReference type="RefSeq" id="WP_345679682.1">
    <property type="nucleotide sequence ID" value="NZ_BAABHS010000034.1"/>
</dbReference>
<feature type="transmembrane region" description="Helical" evidence="7">
    <location>
        <begin position="29"/>
        <end position="52"/>
    </location>
</feature>
<gene>
    <name evidence="9" type="ORF">GCM10023205_68420</name>
</gene>
<evidence type="ECO:0000259" key="8">
    <source>
        <dbReference type="PROSITE" id="PS50850"/>
    </source>
</evidence>
<feature type="transmembrane region" description="Helical" evidence="7">
    <location>
        <begin position="456"/>
        <end position="475"/>
    </location>
</feature>
<proteinExistence type="predicted"/>
<feature type="transmembrane region" description="Helical" evidence="7">
    <location>
        <begin position="240"/>
        <end position="264"/>
    </location>
</feature>
<evidence type="ECO:0000256" key="5">
    <source>
        <dbReference type="ARBA" id="ARBA00023136"/>
    </source>
</evidence>
<protein>
    <submittedName>
        <fullName evidence="9">MFS transporter</fullName>
    </submittedName>
</protein>
<evidence type="ECO:0000256" key="4">
    <source>
        <dbReference type="ARBA" id="ARBA00022989"/>
    </source>
</evidence>
<keyword evidence="4 7" id="KW-1133">Transmembrane helix</keyword>